<proteinExistence type="predicted"/>
<gene>
    <name evidence="1" type="ordered locus">MSMEG_2008</name>
</gene>
<dbReference type="EMBL" id="CP000480">
    <property type="protein sequence ID" value="ABK72945.1"/>
    <property type="molecule type" value="Genomic_DNA"/>
</dbReference>
<keyword evidence="2" id="KW-1185">Reference proteome</keyword>
<dbReference type="AlphaFoldDB" id="A0QTY4"/>
<reference evidence="1 2" key="1">
    <citation type="submission" date="2006-10" db="EMBL/GenBank/DDBJ databases">
        <authorList>
            <person name="Fleischmann R.D."/>
            <person name="Dodson R.J."/>
            <person name="Haft D.H."/>
            <person name="Merkel J.S."/>
            <person name="Nelson W.C."/>
            <person name="Fraser C.M."/>
        </authorList>
    </citation>
    <scope>NUCLEOTIDE SEQUENCE [LARGE SCALE GENOMIC DNA]</scope>
    <source>
        <strain evidence="2">ATCC 700084 / mc(2)155</strain>
    </source>
</reference>
<protein>
    <submittedName>
        <fullName evidence="1">Uncharacterized protein</fullName>
    </submittedName>
</protein>
<accession>A0QTY4</accession>
<name>A0QTY4_MYCS2</name>
<dbReference type="Proteomes" id="UP000000757">
    <property type="component" value="Chromosome"/>
</dbReference>
<evidence type="ECO:0000313" key="1">
    <source>
        <dbReference type="EMBL" id="ABK72945.1"/>
    </source>
</evidence>
<dbReference type="STRING" id="246196.MSMEG_2008"/>
<dbReference type="KEGG" id="msm:MSMEG_2008"/>
<organism evidence="1 2">
    <name type="scientific">Mycolicibacterium smegmatis (strain ATCC 700084 / mc(2)155)</name>
    <name type="common">Mycobacterium smegmatis</name>
    <dbReference type="NCBI Taxonomy" id="246196"/>
    <lineage>
        <taxon>Bacteria</taxon>
        <taxon>Bacillati</taxon>
        <taxon>Actinomycetota</taxon>
        <taxon>Actinomycetes</taxon>
        <taxon>Mycobacteriales</taxon>
        <taxon>Mycobacteriaceae</taxon>
        <taxon>Mycolicibacterium</taxon>
    </lineage>
</organism>
<sequence>MFGRFGHIDHAIAGDEVDSTVEIDQAHDISSFLSVWCRHPVRAPGAEAPCYDNHSDPAKSQHIFETSRIFRFGYDGPVMMQSDVGGLR</sequence>
<evidence type="ECO:0000313" key="2">
    <source>
        <dbReference type="Proteomes" id="UP000000757"/>
    </source>
</evidence>